<reference evidence="1 2" key="1">
    <citation type="journal article" date="2018" name="Science">
        <title>The opium poppy genome and morphinan production.</title>
        <authorList>
            <person name="Guo L."/>
            <person name="Winzer T."/>
            <person name="Yang X."/>
            <person name="Li Y."/>
            <person name="Ning Z."/>
            <person name="He Z."/>
            <person name="Teodor R."/>
            <person name="Lu Y."/>
            <person name="Bowser T.A."/>
            <person name="Graham I.A."/>
            <person name="Ye K."/>
        </authorList>
    </citation>
    <scope>NUCLEOTIDE SEQUENCE [LARGE SCALE GENOMIC DNA]</scope>
    <source>
        <strain evidence="2">cv. HN1</strain>
        <tissue evidence="1">Leaves</tissue>
    </source>
</reference>
<accession>A0A4Y7JYI0</accession>
<sequence>MNLFCALVALHPQLQPWWCFTPQIQLIVLQLTCTIIASTSYNFASNSSLPFNRSMYITASQYQQTTSDPMASSYLALAELQHHMLITYTLQHFNRFSSFLSCSTASQHNLKTAIPAFKSAAFLKHLQFQFL</sequence>
<proteinExistence type="predicted"/>
<name>A0A4Y7JYI0_PAPSO</name>
<dbReference type="EMBL" id="CM010720">
    <property type="protein sequence ID" value="RZC65100.1"/>
    <property type="molecule type" value="Genomic_DNA"/>
</dbReference>
<evidence type="ECO:0000313" key="2">
    <source>
        <dbReference type="Proteomes" id="UP000316621"/>
    </source>
</evidence>
<dbReference type="Gramene" id="RZC65100">
    <property type="protein sequence ID" value="RZC65100"/>
    <property type="gene ID" value="C5167_008791"/>
</dbReference>
<organism evidence="1 2">
    <name type="scientific">Papaver somniferum</name>
    <name type="common">Opium poppy</name>
    <dbReference type="NCBI Taxonomy" id="3469"/>
    <lineage>
        <taxon>Eukaryota</taxon>
        <taxon>Viridiplantae</taxon>
        <taxon>Streptophyta</taxon>
        <taxon>Embryophyta</taxon>
        <taxon>Tracheophyta</taxon>
        <taxon>Spermatophyta</taxon>
        <taxon>Magnoliopsida</taxon>
        <taxon>Ranunculales</taxon>
        <taxon>Papaveraceae</taxon>
        <taxon>Papaveroideae</taxon>
        <taxon>Papaver</taxon>
    </lineage>
</organism>
<protein>
    <submittedName>
        <fullName evidence="1">Uncharacterized protein</fullName>
    </submittedName>
</protein>
<gene>
    <name evidence="1" type="ORF">C5167_008791</name>
</gene>
<dbReference type="Proteomes" id="UP000316621">
    <property type="component" value="Chromosome 6"/>
</dbReference>
<dbReference type="AlphaFoldDB" id="A0A4Y7JYI0"/>
<evidence type="ECO:0000313" key="1">
    <source>
        <dbReference type="EMBL" id="RZC65100.1"/>
    </source>
</evidence>
<keyword evidence="2" id="KW-1185">Reference proteome</keyword>